<proteinExistence type="inferred from homology"/>
<evidence type="ECO:0000256" key="3">
    <source>
        <dbReference type="ARBA" id="ARBA00023002"/>
    </source>
</evidence>
<dbReference type="InterPro" id="IPR016161">
    <property type="entry name" value="Ald_DH/histidinol_DH"/>
</dbReference>
<dbReference type="InterPro" id="IPR015590">
    <property type="entry name" value="Aldehyde_DH_dom"/>
</dbReference>
<dbReference type="AlphaFoldDB" id="A0A151ZAN8"/>
<keyword evidence="4" id="KW-0520">NAD</keyword>
<dbReference type="InterPro" id="IPR016160">
    <property type="entry name" value="Ald_DH_CS_CYS"/>
</dbReference>
<dbReference type="OrthoDB" id="310895at2759"/>
<dbReference type="EMBL" id="LODT01000035">
    <property type="protein sequence ID" value="KYQ91001.1"/>
    <property type="molecule type" value="Genomic_DNA"/>
</dbReference>
<evidence type="ECO:0000313" key="7">
    <source>
        <dbReference type="Proteomes" id="UP000076078"/>
    </source>
</evidence>
<reference evidence="6 7" key="1">
    <citation type="submission" date="2015-12" db="EMBL/GenBank/DDBJ databases">
        <title>Dictyostelia acquired genes for synthesis and detection of signals that induce cell-type specialization by lateral gene transfer from prokaryotes.</title>
        <authorList>
            <person name="Gloeckner G."/>
            <person name="Schaap P."/>
        </authorList>
    </citation>
    <scope>NUCLEOTIDE SEQUENCE [LARGE SCALE GENOMIC DNA]</scope>
    <source>
        <strain evidence="6 7">TK</strain>
    </source>
</reference>
<dbReference type="InterPro" id="IPR010061">
    <property type="entry name" value="MeMal-semiAld_DH"/>
</dbReference>
<evidence type="ECO:0000256" key="1">
    <source>
        <dbReference type="ARBA" id="ARBA00009986"/>
    </source>
</evidence>
<dbReference type="NCBIfam" id="TIGR01722">
    <property type="entry name" value="MMSDH"/>
    <property type="match status" value="1"/>
</dbReference>
<dbReference type="CDD" id="cd07085">
    <property type="entry name" value="ALDH_F6_MMSDH"/>
    <property type="match status" value="1"/>
</dbReference>
<dbReference type="FunFam" id="3.40.605.10:FF:000003">
    <property type="entry name" value="Methylmalonate-semialdehyde dehydrogenase [acylating]"/>
    <property type="match status" value="1"/>
</dbReference>
<evidence type="ECO:0000259" key="5">
    <source>
        <dbReference type="Pfam" id="PF00171"/>
    </source>
</evidence>
<comment type="similarity">
    <text evidence="1">Belongs to the aldehyde dehydrogenase family.</text>
</comment>
<evidence type="ECO:0000256" key="2">
    <source>
        <dbReference type="ARBA" id="ARBA00013048"/>
    </source>
</evidence>
<dbReference type="STRING" id="361077.A0A151ZAN8"/>
<dbReference type="OMA" id="GGAKNHI"/>
<dbReference type="PROSITE" id="PS00070">
    <property type="entry name" value="ALDEHYDE_DEHYDR_CYS"/>
    <property type="match status" value="1"/>
</dbReference>
<dbReference type="GO" id="GO:0004491">
    <property type="term" value="F:methylmalonate-semialdehyde dehydrogenase (acylating, NAD) activity"/>
    <property type="evidence" value="ECO:0007669"/>
    <property type="project" value="UniProtKB-EC"/>
</dbReference>
<dbReference type="GO" id="GO:0005739">
    <property type="term" value="C:mitochondrion"/>
    <property type="evidence" value="ECO:0007669"/>
    <property type="project" value="TreeGrafter"/>
</dbReference>
<dbReference type="EC" id="1.2.1.27" evidence="2"/>
<dbReference type="Pfam" id="PF00171">
    <property type="entry name" value="Aldedh"/>
    <property type="match status" value="1"/>
</dbReference>
<dbReference type="PANTHER" id="PTHR43866">
    <property type="entry name" value="MALONATE-SEMIALDEHYDE DEHYDROGENASE"/>
    <property type="match status" value="1"/>
</dbReference>
<gene>
    <name evidence="6" type="ORF">DLAC_07894</name>
</gene>
<dbReference type="GO" id="GO:0006210">
    <property type="term" value="P:thymine catabolic process"/>
    <property type="evidence" value="ECO:0007669"/>
    <property type="project" value="TreeGrafter"/>
</dbReference>
<comment type="caution">
    <text evidence="6">The sequence shown here is derived from an EMBL/GenBank/DDBJ whole genome shotgun (WGS) entry which is preliminary data.</text>
</comment>
<sequence>MISSIKNSGKFLNLGIRNFHSSSSNYVNTTKLFINGKFVESKSKEWVEVKNPATQEVITKVPISTMDEMKAAVDAAVKAFPAWRDTSVSNRARIMQNYRALIIKNQEKIAECITEEQGKTLPDARGDLFRGLEIVEHSCSVPSLMMGETVENVSKDVDIYSYLQPLGVCAGVAPFNFPAMIPLWMIPMAIATGNTFVLKPSERVPTTTMILVQLAQEAGVPDGVVNVIHGQKDAVNFICDDPNIKAISFVGSDQAGKHIHARGTANGKRVQSNMAAKNHACILPDAAKERTLDAMAGAAFGASGQRCMALSAAVFVGETKDWIPELVQRAKNLKITAGKEDGADLGPVISPESKERIHRIIQSAIDEGAKVVLDGRNPKVPQQYAKGNFVGPTIITGVKPHMTCYKEEIFGPVLVCLESENLDDAITLINSNPYGNGTAIFTQSGAAARKFQHLIQSTNCGINIPIPVPLPFFSFTGSKGSFLGSNHFYGKEGVKFFTQIKTITSSWKDDDVSAGVATHMPVLGKQ</sequence>
<dbReference type="FunCoup" id="A0A151ZAN8">
    <property type="interactions" value="506"/>
</dbReference>
<keyword evidence="3" id="KW-0560">Oxidoreductase</keyword>
<dbReference type="GO" id="GO:0006574">
    <property type="term" value="P:L-valine catabolic process"/>
    <property type="evidence" value="ECO:0007669"/>
    <property type="project" value="TreeGrafter"/>
</dbReference>
<dbReference type="Gene3D" id="3.40.605.10">
    <property type="entry name" value="Aldehyde Dehydrogenase, Chain A, domain 1"/>
    <property type="match status" value="1"/>
</dbReference>
<feature type="domain" description="Aldehyde dehydrogenase" evidence="5">
    <location>
        <begin position="38"/>
        <end position="503"/>
    </location>
</feature>
<dbReference type="InterPro" id="IPR016162">
    <property type="entry name" value="Ald_DH_N"/>
</dbReference>
<dbReference type="InterPro" id="IPR016163">
    <property type="entry name" value="Ald_DH_C"/>
</dbReference>
<evidence type="ECO:0000313" key="6">
    <source>
        <dbReference type="EMBL" id="KYQ91001.1"/>
    </source>
</evidence>
<evidence type="ECO:0000256" key="4">
    <source>
        <dbReference type="ARBA" id="ARBA00023027"/>
    </source>
</evidence>
<organism evidence="6 7">
    <name type="scientific">Tieghemostelium lacteum</name>
    <name type="common">Slime mold</name>
    <name type="synonym">Dictyostelium lacteum</name>
    <dbReference type="NCBI Taxonomy" id="361077"/>
    <lineage>
        <taxon>Eukaryota</taxon>
        <taxon>Amoebozoa</taxon>
        <taxon>Evosea</taxon>
        <taxon>Eumycetozoa</taxon>
        <taxon>Dictyostelia</taxon>
        <taxon>Dictyosteliales</taxon>
        <taxon>Raperosteliaceae</taxon>
        <taxon>Tieghemostelium</taxon>
    </lineage>
</organism>
<protein>
    <recommendedName>
        <fullName evidence="2">methylmalonate-semialdehyde dehydrogenase (CoA acylating)</fullName>
        <ecNumber evidence="2">1.2.1.27</ecNumber>
    </recommendedName>
</protein>
<accession>A0A151ZAN8</accession>
<dbReference type="FunFam" id="3.40.309.10:FF:000002">
    <property type="entry name" value="Methylmalonate-semialdehyde dehydrogenase (Acylating)"/>
    <property type="match status" value="1"/>
</dbReference>
<dbReference type="Proteomes" id="UP000076078">
    <property type="component" value="Unassembled WGS sequence"/>
</dbReference>
<keyword evidence="7" id="KW-1185">Reference proteome</keyword>
<dbReference type="Gene3D" id="3.40.309.10">
    <property type="entry name" value="Aldehyde Dehydrogenase, Chain A, domain 2"/>
    <property type="match status" value="1"/>
</dbReference>
<name>A0A151ZAN8_TIELA</name>
<dbReference type="InParanoid" id="A0A151ZAN8"/>
<dbReference type="PANTHER" id="PTHR43866:SF3">
    <property type="entry name" value="METHYLMALONATE-SEMIALDEHYDE DEHYDROGENASE [ACYLATING], MITOCHONDRIAL"/>
    <property type="match status" value="1"/>
</dbReference>
<dbReference type="SUPFAM" id="SSF53720">
    <property type="entry name" value="ALDH-like"/>
    <property type="match status" value="1"/>
</dbReference>